<protein>
    <recommendedName>
        <fullName evidence="8">N-(5'-phosphoribosyl)anthranilate isomerase</fullName>
        <shortName evidence="8">PRAI</shortName>
        <ecNumber evidence="8">5.3.1.24</ecNumber>
    </recommendedName>
</protein>
<dbReference type="SUPFAM" id="SSF51366">
    <property type="entry name" value="Ribulose-phoshate binding barrel"/>
    <property type="match status" value="1"/>
</dbReference>
<dbReference type="HAMAP" id="MF_00135">
    <property type="entry name" value="PRAI"/>
    <property type="match status" value="1"/>
</dbReference>
<evidence type="ECO:0000313" key="10">
    <source>
        <dbReference type="EMBL" id="ADC66135.1"/>
    </source>
</evidence>
<dbReference type="InterPro" id="IPR013785">
    <property type="entry name" value="Aldolase_TIM"/>
</dbReference>
<dbReference type="OrthoDB" id="27513at2157"/>
<gene>
    <name evidence="8" type="primary">trpF</name>
    <name evidence="10" type="ordered locus">Ferp_1998</name>
</gene>
<dbReference type="KEGG" id="fpl:Ferp_1998"/>
<dbReference type="Pfam" id="PF00697">
    <property type="entry name" value="PRAI"/>
    <property type="match status" value="1"/>
</dbReference>
<dbReference type="GO" id="GO:0000162">
    <property type="term" value="P:L-tryptophan biosynthetic process"/>
    <property type="evidence" value="ECO:0007669"/>
    <property type="project" value="UniProtKB-UniRule"/>
</dbReference>
<dbReference type="RefSeq" id="WP_012966474.1">
    <property type="nucleotide sequence ID" value="NC_013849.1"/>
</dbReference>
<dbReference type="InterPro" id="IPR011060">
    <property type="entry name" value="RibuloseP-bd_barrel"/>
</dbReference>
<evidence type="ECO:0000256" key="6">
    <source>
        <dbReference type="ARBA" id="ARBA00023141"/>
    </source>
</evidence>
<dbReference type="CDD" id="cd00405">
    <property type="entry name" value="PRAI"/>
    <property type="match status" value="1"/>
</dbReference>
<dbReference type="GO" id="GO:0004640">
    <property type="term" value="F:phosphoribosylanthranilate isomerase activity"/>
    <property type="evidence" value="ECO:0007669"/>
    <property type="project" value="UniProtKB-UniRule"/>
</dbReference>
<sequence length="207" mass="23122">MIVKICGIKNLKELEIVEKYADFCGVVLAHSKRRISVERAKEIISVAEIPVFVVSTSTSFDEWASLIQKTDAEFVQVHSDAEVEVIDRIKEMGVVVMKAFRVPEACEDYEEEAERLIGKIKEYKADYILLDTGKGSGKTHDHRVSKIVAEKFEIFIAGGLTPENVSRVVNFVKPSGVDVSSGVEIKGEKDELLVRDFVKKAKSGFVR</sequence>
<evidence type="ECO:0000256" key="3">
    <source>
        <dbReference type="ARBA" id="ARBA00007571"/>
    </source>
</evidence>
<comment type="similarity">
    <text evidence="3 8">Belongs to the TrpF family.</text>
</comment>
<dbReference type="PANTHER" id="PTHR42894">
    <property type="entry name" value="N-(5'-PHOSPHORIBOSYL)ANTHRANILATE ISOMERASE"/>
    <property type="match status" value="1"/>
</dbReference>
<name>D3S072_FERPA</name>
<keyword evidence="4 8" id="KW-0028">Amino-acid biosynthesis</keyword>
<evidence type="ECO:0000313" key="11">
    <source>
        <dbReference type="Proteomes" id="UP000002613"/>
    </source>
</evidence>
<dbReference type="AlphaFoldDB" id="D3S072"/>
<proteinExistence type="inferred from homology"/>
<dbReference type="GeneID" id="8779530"/>
<dbReference type="EMBL" id="CP001899">
    <property type="protein sequence ID" value="ADC66135.1"/>
    <property type="molecule type" value="Genomic_DNA"/>
</dbReference>
<accession>D3S072</accession>
<evidence type="ECO:0000256" key="1">
    <source>
        <dbReference type="ARBA" id="ARBA00001164"/>
    </source>
</evidence>
<keyword evidence="5 8" id="KW-0822">Tryptophan biosynthesis</keyword>
<evidence type="ECO:0000256" key="5">
    <source>
        <dbReference type="ARBA" id="ARBA00022822"/>
    </source>
</evidence>
<dbReference type="PaxDb" id="589924-Ferp_1998"/>
<evidence type="ECO:0000256" key="8">
    <source>
        <dbReference type="HAMAP-Rule" id="MF_00135"/>
    </source>
</evidence>
<dbReference type="HOGENOM" id="CLU_076364_1_0_2"/>
<reference evidence="10 11" key="2">
    <citation type="journal article" date="2011" name="Stand. Genomic Sci.">
        <title>Complete genome sequence of Ferroglobus placidus AEDII12DO.</title>
        <authorList>
            <person name="Anderson I."/>
            <person name="Risso C."/>
            <person name="Holmes D."/>
            <person name="Lucas S."/>
            <person name="Copeland A."/>
            <person name="Lapidus A."/>
            <person name="Cheng J.F."/>
            <person name="Bruce D."/>
            <person name="Goodwin L."/>
            <person name="Pitluck S."/>
            <person name="Saunders E."/>
            <person name="Brettin T."/>
            <person name="Detter J.C."/>
            <person name="Han C."/>
            <person name="Tapia R."/>
            <person name="Larimer F."/>
            <person name="Land M."/>
            <person name="Hauser L."/>
            <person name="Woyke T."/>
            <person name="Lovley D."/>
            <person name="Kyrpides N."/>
            <person name="Ivanova N."/>
        </authorList>
    </citation>
    <scope>NUCLEOTIDE SEQUENCE [LARGE SCALE GENOMIC DNA]</scope>
    <source>
        <strain evidence="11">DSM 10642 / AEDII12DO</strain>
    </source>
</reference>
<comment type="pathway">
    <text evidence="2 8">Amino-acid biosynthesis; L-tryptophan biosynthesis; L-tryptophan from chorismate: step 3/5.</text>
</comment>
<evidence type="ECO:0000256" key="7">
    <source>
        <dbReference type="ARBA" id="ARBA00023235"/>
    </source>
</evidence>
<organism evidence="10 11">
    <name type="scientific">Ferroglobus placidus (strain DSM 10642 / AEDII12DO)</name>
    <dbReference type="NCBI Taxonomy" id="589924"/>
    <lineage>
        <taxon>Archaea</taxon>
        <taxon>Methanobacteriati</taxon>
        <taxon>Methanobacteriota</taxon>
        <taxon>Archaeoglobi</taxon>
        <taxon>Archaeoglobales</taxon>
        <taxon>Archaeoglobaceae</taxon>
        <taxon>Ferroglobus</taxon>
    </lineage>
</organism>
<dbReference type="InterPro" id="IPR044643">
    <property type="entry name" value="TrpF_fam"/>
</dbReference>
<evidence type="ECO:0000256" key="4">
    <source>
        <dbReference type="ARBA" id="ARBA00022605"/>
    </source>
</evidence>
<comment type="catalytic activity">
    <reaction evidence="1 8">
        <text>N-(5-phospho-beta-D-ribosyl)anthranilate = 1-(2-carboxyphenylamino)-1-deoxy-D-ribulose 5-phosphate</text>
        <dbReference type="Rhea" id="RHEA:21540"/>
        <dbReference type="ChEBI" id="CHEBI:18277"/>
        <dbReference type="ChEBI" id="CHEBI:58613"/>
        <dbReference type="EC" id="5.3.1.24"/>
    </reaction>
</comment>
<dbReference type="NCBIfam" id="NF002304">
    <property type="entry name" value="PRK01222.2-4"/>
    <property type="match status" value="1"/>
</dbReference>
<dbReference type="InterPro" id="IPR001240">
    <property type="entry name" value="PRAI_dom"/>
</dbReference>
<keyword evidence="7 8" id="KW-0413">Isomerase</keyword>
<evidence type="ECO:0000256" key="2">
    <source>
        <dbReference type="ARBA" id="ARBA00004664"/>
    </source>
</evidence>
<dbReference type="PANTHER" id="PTHR42894:SF1">
    <property type="entry name" value="N-(5'-PHOSPHORIBOSYL)ANTHRANILATE ISOMERASE"/>
    <property type="match status" value="1"/>
</dbReference>
<feature type="domain" description="N-(5'phosphoribosyl) anthranilate isomerase (PRAI)" evidence="9">
    <location>
        <begin position="3"/>
        <end position="199"/>
    </location>
</feature>
<dbReference type="Gene3D" id="3.20.20.70">
    <property type="entry name" value="Aldolase class I"/>
    <property type="match status" value="1"/>
</dbReference>
<keyword evidence="6 8" id="KW-0057">Aromatic amino acid biosynthesis</keyword>
<dbReference type="eggNOG" id="arCOG01983">
    <property type="taxonomic scope" value="Archaea"/>
</dbReference>
<dbReference type="Proteomes" id="UP000002613">
    <property type="component" value="Chromosome"/>
</dbReference>
<reference evidence="11" key="1">
    <citation type="submission" date="2010-02" db="EMBL/GenBank/DDBJ databases">
        <title>Complete sequence of Ferroglobus placidus DSM 10642.</title>
        <authorList>
            <consortium name="US DOE Joint Genome Institute"/>
            <person name="Lucas S."/>
            <person name="Copeland A."/>
            <person name="Lapidus A."/>
            <person name="Cheng J.-F."/>
            <person name="Bruce D."/>
            <person name="Goodwin L."/>
            <person name="Pitluck S."/>
            <person name="Saunders E."/>
            <person name="Brettin T."/>
            <person name="Detter J.C."/>
            <person name="Han C."/>
            <person name="Tapia R."/>
            <person name="Larimer F."/>
            <person name="Land M."/>
            <person name="Hauser L."/>
            <person name="Kyrpides N."/>
            <person name="Ivanova N."/>
            <person name="Holmes D."/>
            <person name="Lovley D."/>
            <person name="Kyrpides N."/>
            <person name="Anderson I.J."/>
            <person name="Woyke T."/>
        </authorList>
    </citation>
    <scope>NUCLEOTIDE SEQUENCE [LARGE SCALE GENOMIC DNA]</scope>
    <source>
        <strain evidence="11">DSM 10642 / AEDII12DO</strain>
    </source>
</reference>
<dbReference type="STRING" id="589924.Ferp_1998"/>
<dbReference type="EC" id="5.3.1.24" evidence="8"/>
<dbReference type="UniPathway" id="UPA00035">
    <property type="reaction ID" value="UER00042"/>
</dbReference>
<keyword evidence="11" id="KW-1185">Reference proteome</keyword>
<evidence type="ECO:0000259" key="9">
    <source>
        <dbReference type="Pfam" id="PF00697"/>
    </source>
</evidence>